<dbReference type="InterPro" id="IPR018392">
    <property type="entry name" value="LysM"/>
</dbReference>
<name>A0A3E0DMW9_9BACT</name>
<dbReference type="EMBL" id="QUNF01000016">
    <property type="protein sequence ID" value="REG84010.1"/>
    <property type="molecule type" value="Genomic_DNA"/>
</dbReference>
<dbReference type="AlphaFoldDB" id="A0A3E0DMW9"/>
<evidence type="ECO:0000259" key="1">
    <source>
        <dbReference type="PROSITE" id="PS51782"/>
    </source>
</evidence>
<dbReference type="RefSeq" id="WP_140160580.1">
    <property type="nucleotide sequence ID" value="NZ_MSSW01000031.1"/>
</dbReference>
<evidence type="ECO:0000313" key="2">
    <source>
        <dbReference type="EMBL" id="REG84010.1"/>
    </source>
</evidence>
<dbReference type="InterPro" id="IPR045361">
    <property type="entry name" value="CIS_tube_prot_N"/>
</dbReference>
<dbReference type="Pfam" id="PF19266">
    <property type="entry name" value="CIS_tube"/>
    <property type="match status" value="1"/>
</dbReference>
<sequence length="237" mass="26403">MIDILSSISPLKAGEKLKIQSWVDIERNGNPTSTFSAFINPDEISLNYNVLTETTSAAGSTGNAGAFLGTSPFTVTLKFFLDGTNANGVKLDVKAKVIEFYTATGYDGKGHRTRFLRINWPGLLWYRSNQFVFDCVLKTATIQYKLFKSDGTPLRAVINATFIEKRKPAEVQAEVDDQSADLTHIRVVKEGDNLPNLVLSIYGDFKYYLEVAKVNKLKNFRDLVPGDKLMFPPFNTA</sequence>
<comment type="caution">
    <text evidence="2">The sequence shown here is derived from an EMBL/GenBank/DDBJ whole genome shotgun (WGS) entry which is preliminary data.</text>
</comment>
<dbReference type="PROSITE" id="PS51782">
    <property type="entry name" value="LYSM"/>
    <property type="match status" value="1"/>
</dbReference>
<proteinExistence type="predicted"/>
<dbReference type="OrthoDB" id="9815939at2"/>
<gene>
    <name evidence="2" type="ORF">C8N25_11665</name>
</gene>
<organism evidence="2 3">
    <name type="scientific">Algoriphagus antarcticus</name>
    <dbReference type="NCBI Taxonomy" id="238540"/>
    <lineage>
        <taxon>Bacteria</taxon>
        <taxon>Pseudomonadati</taxon>
        <taxon>Bacteroidota</taxon>
        <taxon>Cytophagia</taxon>
        <taxon>Cytophagales</taxon>
        <taxon>Cyclobacteriaceae</taxon>
        <taxon>Algoriphagus</taxon>
    </lineage>
</organism>
<protein>
    <recommendedName>
        <fullName evidence="1">LysM domain-containing protein</fullName>
    </recommendedName>
</protein>
<evidence type="ECO:0000313" key="3">
    <source>
        <dbReference type="Proteomes" id="UP000256405"/>
    </source>
</evidence>
<accession>A0A3E0DMW9</accession>
<keyword evidence="3" id="KW-1185">Reference proteome</keyword>
<dbReference type="Proteomes" id="UP000256405">
    <property type="component" value="Unassembled WGS sequence"/>
</dbReference>
<feature type="domain" description="LysM" evidence="1">
    <location>
        <begin position="184"/>
        <end position="231"/>
    </location>
</feature>
<reference evidence="2 3" key="1">
    <citation type="submission" date="2018-08" db="EMBL/GenBank/DDBJ databases">
        <title>Genomic Encyclopedia of Archaeal and Bacterial Type Strains, Phase II (KMG-II): from individual species to whole genera.</title>
        <authorList>
            <person name="Goeker M."/>
        </authorList>
    </citation>
    <scope>NUCLEOTIDE SEQUENCE [LARGE SCALE GENOMIC DNA]</scope>
    <source>
        <strain evidence="2 3">DSM 15986</strain>
    </source>
</reference>